<sequence length="41" mass="4857">MTRKVIMKFNPVEATAIRLKLKETWGHETIKLFEVRYYGSA</sequence>
<proteinExistence type="predicted"/>
<evidence type="ECO:0000313" key="1">
    <source>
        <dbReference type="EMBL" id="VGO18738.1"/>
    </source>
</evidence>
<gene>
    <name evidence="1" type="ORF">SCARR_00791</name>
</gene>
<organism evidence="1 2">
    <name type="scientific">Pontiella sulfatireligans</name>
    <dbReference type="NCBI Taxonomy" id="2750658"/>
    <lineage>
        <taxon>Bacteria</taxon>
        <taxon>Pseudomonadati</taxon>
        <taxon>Kiritimatiellota</taxon>
        <taxon>Kiritimatiellia</taxon>
        <taxon>Kiritimatiellales</taxon>
        <taxon>Pontiellaceae</taxon>
        <taxon>Pontiella</taxon>
    </lineage>
</organism>
<protein>
    <submittedName>
        <fullName evidence="1">Uncharacterized protein</fullName>
    </submittedName>
</protein>
<reference evidence="1 2" key="1">
    <citation type="submission" date="2019-04" db="EMBL/GenBank/DDBJ databases">
        <authorList>
            <person name="Van Vliet M D."/>
        </authorList>
    </citation>
    <scope>NUCLEOTIDE SEQUENCE [LARGE SCALE GENOMIC DNA]</scope>
    <source>
        <strain evidence="1 2">F21</strain>
    </source>
</reference>
<accession>A0A6C2UF46</accession>
<evidence type="ECO:0000313" key="2">
    <source>
        <dbReference type="Proteomes" id="UP000346198"/>
    </source>
</evidence>
<dbReference type="Proteomes" id="UP000346198">
    <property type="component" value="Unassembled WGS sequence"/>
</dbReference>
<dbReference type="EMBL" id="CAAHFH010000001">
    <property type="protein sequence ID" value="VGO18738.1"/>
    <property type="molecule type" value="Genomic_DNA"/>
</dbReference>
<name>A0A6C2UF46_9BACT</name>
<keyword evidence="2" id="KW-1185">Reference proteome</keyword>
<dbReference type="AlphaFoldDB" id="A0A6C2UF46"/>